<evidence type="ECO:0000313" key="5">
    <source>
        <dbReference type="Proteomes" id="UP001187682"/>
    </source>
</evidence>
<dbReference type="GO" id="GO:0032259">
    <property type="term" value="P:methylation"/>
    <property type="evidence" value="ECO:0007669"/>
    <property type="project" value="UniProtKB-KW"/>
</dbReference>
<evidence type="ECO:0000256" key="1">
    <source>
        <dbReference type="ARBA" id="ARBA00022603"/>
    </source>
</evidence>
<evidence type="ECO:0000256" key="3">
    <source>
        <dbReference type="ARBA" id="ARBA00022691"/>
    </source>
</evidence>
<dbReference type="NCBIfam" id="TIGR00536">
    <property type="entry name" value="hemK_fam"/>
    <property type="match status" value="1"/>
</dbReference>
<proteinExistence type="predicted"/>
<dbReference type="Gene3D" id="3.40.50.150">
    <property type="entry name" value="Vaccinia Virus protein VP39"/>
    <property type="match status" value="1"/>
</dbReference>
<organism evidence="4 5">
    <name type="scientific">Cephalotrichum gorgonifer</name>
    <dbReference type="NCBI Taxonomy" id="2041049"/>
    <lineage>
        <taxon>Eukaryota</taxon>
        <taxon>Fungi</taxon>
        <taxon>Dikarya</taxon>
        <taxon>Ascomycota</taxon>
        <taxon>Pezizomycotina</taxon>
        <taxon>Sordariomycetes</taxon>
        <taxon>Hypocreomycetidae</taxon>
        <taxon>Microascales</taxon>
        <taxon>Microascaceae</taxon>
        <taxon>Cephalotrichum</taxon>
    </lineage>
</organism>
<dbReference type="SUPFAM" id="SSF53335">
    <property type="entry name" value="S-adenosyl-L-methionine-dependent methyltransferases"/>
    <property type="match status" value="1"/>
</dbReference>
<gene>
    <name evidence="4" type="ORF">DNG_03391</name>
</gene>
<dbReference type="PANTHER" id="PTHR18895:SF74">
    <property type="entry name" value="MTRF1L RELEASE FACTOR GLUTAMINE METHYLTRANSFERASE"/>
    <property type="match status" value="1"/>
</dbReference>
<keyword evidence="2" id="KW-0808">Transferase</keyword>
<evidence type="ECO:0000256" key="2">
    <source>
        <dbReference type="ARBA" id="ARBA00022679"/>
    </source>
</evidence>
<evidence type="ECO:0000313" key="4">
    <source>
        <dbReference type="EMBL" id="SPO00642.1"/>
    </source>
</evidence>
<dbReference type="InterPro" id="IPR004556">
    <property type="entry name" value="HemK-like"/>
</dbReference>
<dbReference type="InterPro" id="IPR050320">
    <property type="entry name" value="N5-glutamine_MTase"/>
</dbReference>
<dbReference type="CDD" id="cd02440">
    <property type="entry name" value="AdoMet_MTases"/>
    <property type="match status" value="1"/>
</dbReference>
<sequence length="371" mass="40826">MPRISPSILRAAHSTSPNLARLLPVCRDLESAENELRWLGEHASATAPTNRAAAHRLKAMCERRRSGVPLQYILGSQPFGDLDIKCASGVLIPRPETEAYTVHLARLLKTGHHLPRTTTATRAPEQRPPLRIVDLCTGTGCIPLLLYSLLSPSFPALDIHGVDISPRALSLSRQNLHSALSRSQVPPPSPGRSIAFHHGDILSTSWRHEVLPGLIPRCDVLVSNPPYISPASWRFGRDELSYSTRKFEPKLALVPRRVSDLPRGCRSEDVFYAALLDIARVLEPSTALFEFGDAAQGRRILQLALEHPFSRDAELELWRDYPDLENPGDGGVGAETSIHVVDQSGKGRVIPLRGCGNIRSIVVRKSKPRTA</sequence>
<keyword evidence="5" id="KW-1185">Reference proteome</keyword>
<protein>
    <submittedName>
        <fullName evidence="4">Related to MTQ1 - putative methyltransferase</fullName>
    </submittedName>
</protein>
<reference evidence="4" key="1">
    <citation type="submission" date="2018-03" db="EMBL/GenBank/DDBJ databases">
        <authorList>
            <person name="Guldener U."/>
        </authorList>
    </citation>
    <scope>NUCLEOTIDE SEQUENCE</scope>
</reference>
<accession>A0AAE8STJ5</accession>
<dbReference type="GO" id="GO:0003676">
    <property type="term" value="F:nucleic acid binding"/>
    <property type="evidence" value="ECO:0007669"/>
    <property type="project" value="InterPro"/>
</dbReference>
<keyword evidence="1 4" id="KW-0489">Methyltransferase</keyword>
<dbReference type="PROSITE" id="PS00092">
    <property type="entry name" value="N6_MTASE"/>
    <property type="match status" value="1"/>
</dbReference>
<dbReference type="InterPro" id="IPR002052">
    <property type="entry name" value="DNA_methylase_N6_adenine_CS"/>
</dbReference>
<dbReference type="GO" id="GO:0005739">
    <property type="term" value="C:mitochondrion"/>
    <property type="evidence" value="ECO:0007669"/>
    <property type="project" value="TreeGrafter"/>
</dbReference>
<dbReference type="GO" id="GO:0008276">
    <property type="term" value="F:protein methyltransferase activity"/>
    <property type="evidence" value="ECO:0007669"/>
    <property type="project" value="InterPro"/>
</dbReference>
<name>A0AAE8STJ5_9PEZI</name>
<dbReference type="InterPro" id="IPR029063">
    <property type="entry name" value="SAM-dependent_MTases_sf"/>
</dbReference>
<dbReference type="PANTHER" id="PTHR18895">
    <property type="entry name" value="HEMK METHYLTRANSFERASE"/>
    <property type="match status" value="1"/>
</dbReference>
<dbReference type="AlphaFoldDB" id="A0AAE8STJ5"/>
<dbReference type="Gene3D" id="1.10.8.10">
    <property type="entry name" value="DNA helicase RuvA subunit, C-terminal domain"/>
    <property type="match status" value="1"/>
</dbReference>
<dbReference type="EMBL" id="ONZQ02000004">
    <property type="protein sequence ID" value="SPO00642.1"/>
    <property type="molecule type" value="Genomic_DNA"/>
</dbReference>
<dbReference type="Proteomes" id="UP001187682">
    <property type="component" value="Unassembled WGS sequence"/>
</dbReference>
<keyword evidence="3" id="KW-0949">S-adenosyl-L-methionine</keyword>
<comment type="caution">
    <text evidence="4">The sequence shown here is derived from an EMBL/GenBank/DDBJ whole genome shotgun (WGS) entry which is preliminary data.</text>
</comment>